<keyword evidence="4" id="KW-0805">Transcription regulation</keyword>
<keyword evidence="3" id="KW-0862">Zinc</keyword>
<dbReference type="EMBL" id="CAJPVJ010000863">
    <property type="protein sequence ID" value="CAG2163562.1"/>
    <property type="molecule type" value="Genomic_DNA"/>
</dbReference>
<dbReference type="EMBL" id="OC915688">
    <property type="protein sequence ID" value="CAD7641510.1"/>
    <property type="molecule type" value="Genomic_DNA"/>
</dbReference>
<dbReference type="SUPFAM" id="SSF48508">
    <property type="entry name" value="Nuclear receptor ligand-binding domain"/>
    <property type="match status" value="1"/>
</dbReference>
<dbReference type="PANTHER" id="PTHR24082:SF283">
    <property type="entry name" value="NUCLEAR HORMONE RECEPTOR HR96"/>
    <property type="match status" value="1"/>
</dbReference>
<dbReference type="SUPFAM" id="SSF57716">
    <property type="entry name" value="Glucocorticoid receptor-like (DNA-binding domain)"/>
    <property type="match status" value="1"/>
</dbReference>
<dbReference type="Pfam" id="PF00105">
    <property type="entry name" value="zf-C4"/>
    <property type="match status" value="1"/>
</dbReference>
<dbReference type="GO" id="GO:0030154">
    <property type="term" value="P:cell differentiation"/>
    <property type="evidence" value="ECO:0007669"/>
    <property type="project" value="TreeGrafter"/>
</dbReference>
<evidence type="ECO:0000256" key="3">
    <source>
        <dbReference type="ARBA" id="ARBA00022833"/>
    </source>
</evidence>
<dbReference type="PROSITE" id="PS51030">
    <property type="entry name" value="NUCLEAR_REC_DBD_2"/>
    <property type="match status" value="1"/>
</dbReference>
<accession>A0A7R9LIG1</accession>
<evidence type="ECO:0000256" key="4">
    <source>
        <dbReference type="ARBA" id="ARBA00023015"/>
    </source>
</evidence>
<organism evidence="10">
    <name type="scientific">Oppiella nova</name>
    <dbReference type="NCBI Taxonomy" id="334625"/>
    <lineage>
        <taxon>Eukaryota</taxon>
        <taxon>Metazoa</taxon>
        <taxon>Ecdysozoa</taxon>
        <taxon>Arthropoda</taxon>
        <taxon>Chelicerata</taxon>
        <taxon>Arachnida</taxon>
        <taxon>Acari</taxon>
        <taxon>Acariformes</taxon>
        <taxon>Sarcoptiformes</taxon>
        <taxon>Oribatida</taxon>
        <taxon>Brachypylina</taxon>
        <taxon>Oppioidea</taxon>
        <taxon>Oppiidae</taxon>
        <taxon>Oppiella</taxon>
    </lineage>
</organism>
<dbReference type="Proteomes" id="UP000728032">
    <property type="component" value="Unassembled WGS sequence"/>
</dbReference>
<dbReference type="InterPro" id="IPR050234">
    <property type="entry name" value="Nuclear_hormone_rcpt_NR1"/>
</dbReference>
<evidence type="ECO:0000313" key="11">
    <source>
        <dbReference type="Proteomes" id="UP000728032"/>
    </source>
</evidence>
<evidence type="ECO:0000256" key="5">
    <source>
        <dbReference type="ARBA" id="ARBA00023125"/>
    </source>
</evidence>
<keyword evidence="6" id="KW-0804">Transcription</keyword>
<gene>
    <name evidence="10" type="ORF">ONB1V03_LOCUS3136</name>
</gene>
<dbReference type="SMART" id="SM00399">
    <property type="entry name" value="ZnF_C4"/>
    <property type="match status" value="1"/>
</dbReference>
<keyword evidence="2" id="KW-0863">Zinc-finger</keyword>
<keyword evidence="5" id="KW-0238">DNA-binding</keyword>
<evidence type="ECO:0000256" key="2">
    <source>
        <dbReference type="ARBA" id="ARBA00022771"/>
    </source>
</evidence>
<evidence type="ECO:0000256" key="6">
    <source>
        <dbReference type="ARBA" id="ARBA00023163"/>
    </source>
</evidence>
<keyword evidence="8" id="KW-0539">Nucleus</keyword>
<dbReference type="OrthoDB" id="6352325at2759"/>
<protein>
    <recommendedName>
        <fullName evidence="9">Nuclear receptor domain-containing protein</fullName>
    </recommendedName>
</protein>
<evidence type="ECO:0000256" key="1">
    <source>
        <dbReference type="ARBA" id="ARBA00022723"/>
    </source>
</evidence>
<evidence type="ECO:0000259" key="9">
    <source>
        <dbReference type="PROSITE" id="PS51030"/>
    </source>
</evidence>
<keyword evidence="11" id="KW-1185">Reference proteome</keyword>
<dbReference type="PANTHER" id="PTHR24082">
    <property type="entry name" value="NUCLEAR HORMONE RECEPTOR"/>
    <property type="match status" value="1"/>
</dbReference>
<dbReference type="GO" id="GO:0000978">
    <property type="term" value="F:RNA polymerase II cis-regulatory region sequence-specific DNA binding"/>
    <property type="evidence" value="ECO:0007669"/>
    <property type="project" value="TreeGrafter"/>
</dbReference>
<reference evidence="10" key="1">
    <citation type="submission" date="2020-11" db="EMBL/GenBank/DDBJ databases">
        <authorList>
            <person name="Tran Van P."/>
        </authorList>
    </citation>
    <scope>NUCLEOTIDE SEQUENCE</scope>
</reference>
<dbReference type="GO" id="GO:0045944">
    <property type="term" value="P:positive regulation of transcription by RNA polymerase II"/>
    <property type="evidence" value="ECO:0007669"/>
    <property type="project" value="TreeGrafter"/>
</dbReference>
<proteinExistence type="predicted"/>
<dbReference type="Gene3D" id="1.10.565.10">
    <property type="entry name" value="Retinoid X Receptor"/>
    <property type="match status" value="1"/>
</dbReference>
<evidence type="ECO:0000313" key="10">
    <source>
        <dbReference type="EMBL" id="CAD7641510.1"/>
    </source>
</evidence>
<sequence>MSEFSQLGKDDKLGLLMDGFPKIISLLSVLNFNFEGRFWTLPFDNENAAQLSMDVIKSHELLPTEIHYKFMKNVQQECKSDMTMLDLLSAVLLFNPNGSILVHKHYITLQQKTYMYLLQRYLEIKHNSKSESETRFLRLMNCVNELHAHFKISYLFNQNKFKFNEKMSEKVCTVCGDRALGRNYGVISCEPCRIFFKRNSNRAQVYH</sequence>
<dbReference type="PRINTS" id="PR00047">
    <property type="entry name" value="STROIDFINGER"/>
</dbReference>
<name>A0A7R9LIG1_9ACAR</name>
<dbReference type="GO" id="GO:0004879">
    <property type="term" value="F:nuclear receptor activity"/>
    <property type="evidence" value="ECO:0007669"/>
    <property type="project" value="TreeGrafter"/>
</dbReference>
<evidence type="ECO:0000256" key="8">
    <source>
        <dbReference type="ARBA" id="ARBA00023242"/>
    </source>
</evidence>
<keyword evidence="1" id="KW-0479">Metal-binding</keyword>
<dbReference type="GO" id="GO:0008270">
    <property type="term" value="F:zinc ion binding"/>
    <property type="evidence" value="ECO:0007669"/>
    <property type="project" value="UniProtKB-KW"/>
</dbReference>
<dbReference type="InterPro" id="IPR013088">
    <property type="entry name" value="Znf_NHR/GATA"/>
</dbReference>
<dbReference type="PROSITE" id="PS00031">
    <property type="entry name" value="NUCLEAR_REC_DBD_1"/>
    <property type="match status" value="1"/>
</dbReference>
<dbReference type="AlphaFoldDB" id="A0A7R9LIG1"/>
<dbReference type="Gene3D" id="3.30.50.10">
    <property type="entry name" value="Erythroid Transcription Factor GATA-1, subunit A"/>
    <property type="match status" value="1"/>
</dbReference>
<dbReference type="GO" id="GO:0000122">
    <property type="term" value="P:negative regulation of transcription by RNA polymerase II"/>
    <property type="evidence" value="ECO:0007669"/>
    <property type="project" value="TreeGrafter"/>
</dbReference>
<dbReference type="InterPro" id="IPR001628">
    <property type="entry name" value="Znf_hrmn_rcpt"/>
</dbReference>
<evidence type="ECO:0000256" key="7">
    <source>
        <dbReference type="ARBA" id="ARBA00023170"/>
    </source>
</evidence>
<keyword evidence="7" id="KW-0675">Receptor</keyword>
<feature type="domain" description="Nuclear receptor" evidence="9">
    <location>
        <begin position="169"/>
        <end position="207"/>
    </location>
</feature>
<dbReference type="InterPro" id="IPR035500">
    <property type="entry name" value="NHR-like_dom_sf"/>
</dbReference>